<evidence type="ECO:0000313" key="2">
    <source>
        <dbReference type="Proteomes" id="UP000033393"/>
    </source>
</evidence>
<organism evidence="1 2">
    <name type="scientific">Lentzea aerocolonigenes</name>
    <name type="common">Lechevalieria aerocolonigenes</name>
    <name type="synonym">Saccharothrix aerocolonigenes</name>
    <dbReference type="NCBI Taxonomy" id="68170"/>
    <lineage>
        <taxon>Bacteria</taxon>
        <taxon>Bacillati</taxon>
        <taxon>Actinomycetota</taxon>
        <taxon>Actinomycetes</taxon>
        <taxon>Pseudonocardiales</taxon>
        <taxon>Pseudonocardiaceae</taxon>
        <taxon>Lentzea</taxon>
    </lineage>
</organism>
<accession>A0A0F0H3V4</accession>
<gene>
    <name evidence="1" type="ORF">UK23_11810</name>
</gene>
<protein>
    <submittedName>
        <fullName evidence="1">Uncharacterized protein</fullName>
    </submittedName>
</protein>
<evidence type="ECO:0000313" key="1">
    <source>
        <dbReference type="EMBL" id="KJK50190.1"/>
    </source>
</evidence>
<proteinExistence type="predicted"/>
<reference evidence="1 2" key="1">
    <citation type="submission" date="2015-02" db="EMBL/GenBank/DDBJ databases">
        <authorList>
            <person name="Ju K.-S."/>
            <person name="Doroghazi J.R."/>
            <person name="Metcalf W."/>
        </authorList>
    </citation>
    <scope>NUCLEOTIDE SEQUENCE [LARGE SCALE GENOMIC DNA]</scope>
    <source>
        <strain evidence="1 2">NRRL B-16140</strain>
    </source>
</reference>
<dbReference type="PATRIC" id="fig|68170.10.peg.1454"/>
<keyword evidence="2" id="KW-1185">Reference proteome</keyword>
<dbReference type="EMBL" id="JYJG01000064">
    <property type="protein sequence ID" value="KJK50190.1"/>
    <property type="molecule type" value="Genomic_DNA"/>
</dbReference>
<dbReference type="AlphaFoldDB" id="A0A0F0H3V4"/>
<comment type="caution">
    <text evidence="1">The sequence shown here is derived from an EMBL/GenBank/DDBJ whole genome shotgun (WGS) entry which is preliminary data.</text>
</comment>
<sequence>MSDPAELDPFVELARARLAAGAGYDEVLGLLRQRGLSKMNCLMVISESGLGLAETKRFMHESRVWAAWQADDEESS</sequence>
<name>A0A0F0H3V4_LENAE</name>
<dbReference type="Proteomes" id="UP000033393">
    <property type="component" value="Unassembled WGS sequence"/>
</dbReference>
<dbReference type="RefSeq" id="WP_045311485.1">
    <property type="nucleotide sequence ID" value="NZ_JYJG01000064.1"/>
</dbReference>